<gene>
    <name evidence="2" type="ORF">SAMN04487988_102381</name>
</gene>
<feature type="transmembrane region" description="Helical" evidence="1">
    <location>
        <begin position="12"/>
        <end position="31"/>
    </location>
</feature>
<feature type="transmembrane region" description="Helical" evidence="1">
    <location>
        <begin position="51"/>
        <end position="72"/>
    </location>
</feature>
<evidence type="ECO:0000313" key="3">
    <source>
        <dbReference type="Proteomes" id="UP000199642"/>
    </source>
</evidence>
<proteinExistence type="predicted"/>
<dbReference type="STRING" id="435880.SAMN04487988_102381"/>
<protein>
    <submittedName>
        <fullName evidence="2">Uncharacterized protein</fullName>
    </submittedName>
</protein>
<dbReference type="Proteomes" id="UP000199642">
    <property type="component" value="Unassembled WGS sequence"/>
</dbReference>
<keyword evidence="3" id="KW-1185">Reference proteome</keyword>
<evidence type="ECO:0000256" key="1">
    <source>
        <dbReference type="SAM" id="Phobius"/>
    </source>
</evidence>
<keyword evidence="1" id="KW-0472">Membrane</keyword>
<dbReference type="EMBL" id="FOPC01000002">
    <property type="protein sequence ID" value="SFG30260.1"/>
    <property type="molecule type" value="Genomic_DNA"/>
</dbReference>
<dbReference type="AlphaFoldDB" id="A0A1I2QQJ0"/>
<dbReference type="RefSeq" id="WP_092789295.1">
    <property type="nucleotide sequence ID" value="NZ_FOPC01000002.1"/>
</dbReference>
<dbReference type="OrthoDB" id="827890at2"/>
<keyword evidence="1" id="KW-1133">Transmembrane helix</keyword>
<reference evidence="3" key="1">
    <citation type="submission" date="2016-10" db="EMBL/GenBank/DDBJ databases">
        <authorList>
            <person name="Varghese N."/>
            <person name="Submissions S."/>
        </authorList>
    </citation>
    <scope>NUCLEOTIDE SEQUENCE [LARGE SCALE GENOMIC DNA]</scope>
    <source>
        <strain evidence="3">DSM 19315</strain>
    </source>
</reference>
<organism evidence="2 3">
    <name type="scientific">Algoriphagus hitonicola</name>
    <dbReference type="NCBI Taxonomy" id="435880"/>
    <lineage>
        <taxon>Bacteria</taxon>
        <taxon>Pseudomonadati</taxon>
        <taxon>Bacteroidota</taxon>
        <taxon>Cytophagia</taxon>
        <taxon>Cytophagales</taxon>
        <taxon>Cyclobacteriaceae</taxon>
        <taxon>Algoriphagus</taxon>
    </lineage>
</organism>
<name>A0A1I2QQJ0_9BACT</name>
<accession>A0A1I2QQJ0</accession>
<keyword evidence="1" id="KW-0812">Transmembrane</keyword>
<evidence type="ECO:0000313" key="2">
    <source>
        <dbReference type="EMBL" id="SFG30260.1"/>
    </source>
</evidence>
<sequence>MKKFTTYFKKNWAWGLGFAIPLVVFQEGYVYPELRFEWGFLKESTTYISMLFHWFFWTIIQFIIWEVLVQAFHGNDQKQAEKNESAHF</sequence>